<feature type="domain" description="Knr4/Smi1-like" evidence="1">
    <location>
        <begin position="25"/>
        <end position="133"/>
    </location>
</feature>
<dbReference type="EMBL" id="JAMGZJ010000072">
    <property type="protein sequence ID" value="MCU6668788.1"/>
    <property type="molecule type" value="Genomic_DNA"/>
</dbReference>
<proteinExistence type="predicted"/>
<gene>
    <name evidence="2" type="ORF">M8013_08500</name>
</gene>
<dbReference type="InterPro" id="IPR037883">
    <property type="entry name" value="Knr4/Smi1-like_sf"/>
</dbReference>
<dbReference type="Gene3D" id="3.40.1580.10">
    <property type="entry name" value="SMI1/KNR4-like"/>
    <property type="match status" value="1"/>
</dbReference>
<name>A0A9J6QDL2_9ENTR</name>
<dbReference type="SMART" id="SM00860">
    <property type="entry name" value="SMI1_KNR4"/>
    <property type="match status" value="1"/>
</dbReference>
<dbReference type="SUPFAM" id="SSF160631">
    <property type="entry name" value="SMI1/KNR4-like"/>
    <property type="match status" value="1"/>
</dbReference>
<organism evidence="2 3">
    <name type="scientific">Silvania confinis</name>
    <dbReference type="NCBI Taxonomy" id="2926470"/>
    <lineage>
        <taxon>Bacteria</taxon>
        <taxon>Pseudomonadati</taxon>
        <taxon>Pseudomonadota</taxon>
        <taxon>Gammaproteobacteria</taxon>
        <taxon>Enterobacterales</taxon>
        <taxon>Enterobacteriaceae</taxon>
        <taxon>Silvania</taxon>
    </lineage>
</organism>
<dbReference type="InterPro" id="IPR018958">
    <property type="entry name" value="Knr4/Smi1-like_dom"/>
</dbReference>
<dbReference type="RefSeq" id="WP_271267353.1">
    <property type="nucleotide sequence ID" value="NZ_JAMGZJ010000072.1"/>
</dbReference>
<evidence type="ECO:0000313" key="2">
    <source>
        <dbReference type="EMBL" id="MCU6668788.1"/>
    </source>
</evidence>
<dbReference type="Pfam" id="PF14567">
    <property type="entry name" value="SUKH_5"/>
    <property type="match status" value="1"/>
</dbReference>
<keyword evidence="3" id="KW-1185">Reference proteome</keyword>
<accession>A0A9J6QDL2</accession>
<evidence type="ECO:0000313" key="3">
    <source>
        <dbReference type="Proteomes" id="UP001061282"/>
    </source>
</evidence>
<dbReference type="Proteomes" id="UP001061282">
    <property type="component" value="Unassembled WGS sequence"/>
</dbReference>
<dbReference type="AlphaFoldDB" id="A0A9J6QDL2"/>
<reference evidence="2" key="1">
    <citation type="submission" date="2022-05" db="EMBL/GenBank/DDBJ databases">
        <title>Description of a novel species of Leclercia; Leclercia tamurae and the Proposal for a Novel Genus Silvania gen. nov. Containing Two Novel Species Silvania hatchlandensis sp. nov. and Silvania confinis sp. nov. Isolated from the Rhizosphere of Oak.</title>
        <authorList>
            <person name="Maddock D.W."/>
            <person name="Brady C.L."/>
            <person name="Denman S."/>
            <person name="Arnold D."/>
        </authorList>
    </citation>
    <scope>NUCLEOTIDE SEQUENCE</scope>
    <source>
        <strain evidence="2">H4N4</strain>
    </source>
</reference>
<protein>
    <submittedName>
        <fullName evidence="2">SMI1/KNR4 family protein</fullName>
    </submittedName>
</protein>
<sequence length="139" mass="15532">MTDSLNDVIEELKVVSGNERSNVPLPDDTIISQYEEEVGFSFSLGYKKLLQEVGNISYGTIELLSVTVDKKFHGELSTAINDAKEIGVPASWLPICEDNGSYYCIDPQGRVRYWTGDGASEEQWHDLAAWVKDVWLDGN</sequence>
<evidence type="ECO:0000259" key="1">
    <source>
        <dbReference type="SMART" id="SM00860"/>
    </source>
</evidence>
<comment type="caution">
    <text evidence="2">The sequence shown here is derived from an EMBL/GenBank/DDBJ whole genome shotgun (WGS) entry which is preliminary data.</text>
</comment>